<dbReference type="PANTHER" id="PTHR35848:SF6">
    <property type="entry name" value="CUPIN TYPE-2 DOMAIN-CONTAINING PROTEIN"/>
    <property type="match status" value="1"/>
</dbReference>
<dbReference type="AlphaFoldDB" id="A0A2S9QIU3"/>
<proteinExistence type="predicted"/>
<accession>A0A2S9QIU3</accession>
<dbReference type="Pfam" id="PF07883">
    <property type="entry name" value="Cupin_2"/>
    <property type="match status" value="1"/>
</dbReference>
<dbReference type="InterPro" id="IPR014710">
    <property type="entry name" value="RmlC-like_jellyroll"/>
</dbReference>
<evidence type="ECO:0000313" key="3">
    <source>
        <dbReference type="EMBL" id="PRH89222.1"/>
    </source>
</evidence>
<reference evidence="3 4" key="1">
    <citation type="submission" date="2018-02" db="EMBL/GenBank/DDBJ databases">
        <title>Whole genome sequencing of endophytic bacterium.</title>
        <authorList>
            <person name="Eedara R."/>
            <person name="Podile A.R."/>
        </authorList>
    </citation>
    <scope>NUCLEOTIDE SEQUENCE [LARGE SCALE GENOMIC DNA]</scope>
    <source>
        <strain evidence="3 4">RP1T</strain>
    </source>
</reference>
<dbReference type="PANTHER" id="PTHR35848">
    <property type="entry name" value="OXALATE-BINDING PROTEIN"/>
    <property type="match status" value="1"/>
</dbReference>
<dbReference type="SUPFAM" id="SSF51182">
    <property type="entry name" value="RmlC-like cupins"/>
    <property type="match status" value="1"/>
</dbReference>
<keyword evidence="4" id="KW-1185">Reference proteome</keyword>
<name>A0A2S9QIU3_9HYPH</name>
<feature type="domain" description="Cupin type-2" evidence="2">
    <location>
        <begin position="40"/>
        <end position="109"/>
    </location>
</feature>
<organism evidence="3 4">
    <name type="scientific">Labrys okinawensis</name>
    <dbReference type="NCBI Taxonomy" id="346911"/>
    <lineage>
        <taxon>Bacteria</taxon>
        <taxon>Pseudomonadati</taxon>
        <taxon>Pseudomonadota</taxon>
        <taxon>Alphaproteobacteria</taxon>
        <taxon>Hyphomicrobiales</taxon>
        <taxon>Xanthobacteraceae</taxon>
        <taxon>Labrys</taxon>
    </lineage>
</organism>
<dbReference type="InterPro" id="IPR051610">
    <property type="entry name" value="GPI/OXD"/>
</dbReference>
<dbReference type="InterPro" id="IPR011051">
    <property type="entry name" value="RmlC_Cupin_sf"/>
</dbReference>
<dbReference type="Proteomes" id="UP000237682">
    <property type="component" value="Unassembled WGS sequence"/>
</dbReference>
<comment type="caution">
    <text evidence="3">The sequence shown here is derived from an EMBL/GenBank/DDBJ whole genome shotgun (WGS) entry which is preliminary data.</text>
</comment>
<evidence type="ECO:0000259" key="2">
    <source>
        <dbReference type="Pfam" id="PF07883"/>
    </source>
</evidence>
<gene>
    <name evidence="3" type="ORF">C5L14_01105</name>
</gene>
<dbReference type="Gene3D" id="2.60.120.10">
    <property type="entry name" value="Jelly Rolls"/>
    <property type="match status" value="1"/>
</dbReference>
<dbReference type="EMBL" id="PUEJ01000001">
    <property type="protein sequence ID" value="PRH89222.1"/>
    <property type="molecule type" value="Genomic_DNA"/>
</dbReference>
<evidence type="ECO:0000256" key="1">
    <source>
        <dbReference type="ARBA" id="ARBA00022723"/>
    </source>
</evidence>
<evidence type="ECO:0000313" key="4">
    <source>
        <dbReference type="Proteomes" id="UP000237682"/>
    </source>
</evidence>
<protein>
    <submittedName>
        <fullName evidence="3">Cupin domain-containing protein</fullName>
    </submittedName>
</protein>
<sequence>MGTMHIRTERADGWTDEYGGAFRRLYPWKGVAAPPWGGAFMKVMPGQQSIPHDHDEEETFIFISGSGTITVDGETSPVAGGDVVYLPRFSRHFVNNTSQEEELAFLCVWWGAPEADAKGA</sequence>
<keyword evidence="1" id="KW-0479">Metal-binding</keyword>
<dbReference type="InterPro" id="IPR013096">
    <property type="entry name" value="Cupin_2"/>
</dbReference>
<dbReference type="GO" id="GO:0046872">
    <property type="term" value="F:metal ion binding"/>
    <property type="evidence" value="ECO:0007669"/>
    <property type="project" value="UniProtKB-KW"/>
</dbReference>